<feature type="transmembrane region" description="Helical" evidence="12">
    <location>
        <begin position="348"/>
        <end position="368"/>
    </location>
</feature>
<evidence type="ECO:0000256" key="10">
    <source>
        <dbReference type="ARBA" id="ARBA00023136"/>
    </source>
</evidence>
<evidence type="ECO:0000256" key="6">
    <source>
        <dbReference type="ARBA" id="ARBA00022679"/>
    </source>
</evidence>
<dbReference type="AlphaFoldDB" id="A0A7S0T2F5"/>
<evidence type="ECO:0000256" key="7">
    <source>
        <dbReference type="ARBA" id="ARBA00022692"/>
    </source>
</evidence>
<evidence type="ECO:0000256" key="5">
    <source>
        <dbReference type="ARBA" id="ARBA00022640"/>
    </source>
</evidence>
<dbReference type="PANTHER" id="PTHR43009">
    <property type="entry name" value="HOMOGENTISATE SOLANESYLTRANSFERASE, CHLOROPLASTIC"/>
    <property type="match status" value="1"/>
</dbReference>
<keyword evidence="5" id="KW-0934">Plastid</keyword>
<evidence type="ECO:0000256" key="12">
    <source>
        <dbReference type="SAM" id="Phobius"/>
    </source>
</evidence>
<evidence type="ECO:0000256" key="8">
    <source>
        <dbReference type="ARBA" id="ARBA00022946"/>
    </source>
</evidence>
<evidence type="ECO:0008006" key="14">
    <source>
        <dbReference type="Google" id="ProtNLM"/>
    </source>
</evidence>
<dbReference type="NCBIfam" id="NF009525">
    <property type="entry name" value="PRK12887.1"/>
    <property type="match status" value="1"/>
</dbReference>
<keyword evidence="10 12" id="KW-0472">Membrane</keyword>
<protein>
    <recommendedName>
        <fullName evidence="14">Homogentisate phytyltransferase</fullName>
    </recommendedName>
</protein>
<dbReference type="GO" id="GO:0004659">
    <property type="term" value="F:prenyltransferase activity"/>
    <property type="evidence" value="ECO:0007669"/>
    <property type="project" value="InterPro"/>
</dbReference>
<gene>
    <name evidence="13" type="ORF">MANT1106_LOCUS22299</name>
</gene>
<keyword evidence="4" id="KW-0150">Chloroplast</keyword>
<dbReference type="Gene3D" id="1.10.357.140">
    <property type="entry name" value="UbiA prenyltransferase"/>
    <property type="match status" value="1"/>
</dbReference>
<accession>A0A7S0T2F5</accession>
<comment type="similarity">
    <text evidence="3">Belongs to the UbiA prenyltransferase family.</text>
</comment>
<dbReference type="InterPro" id="IPR044502">
    <property type="entry name" value="AtHST-like"/>
</dbReference>
<feature type="transmembrane region" description="Helical" evidence="12">
    <location>
        <begin position="176"/>
        <end position="197"/>
    </location>
</feature>
<feature type="transmembrane region" description="Helical" evidence="12">
    <location>
        <begin position="306"/>
        <end position="327"/>
    </location>
</feature>
<evidence type="ECO:0000256" key="4">
    <source>
        <dbReference type="ARBA" id="ARBA00022528"/>
    </source>
</evidence>
<dbReference type="EMBL" id="HBFC01037506">
    <property type="protein sequence ID" value="CAD8723083.1"/>
    <property type="molecule type" value="Transcribed_RNA"/>
</dbReference>
<evidence type="ECO:0000256" key="3">
    <source>
        <dbReference type="ARBA" id="ARBA00005985"/>
    </source>
</evidence>
<dbReference type="InterPro" id="IPR000537">
    <property type="entry name" value="UbiA_prenyltransferase"/>
</dbReference>
<feature type="compositionally biased region" description="Low complexity" evidence="11">
    <location>
        <begin position="86"/>
        <end position="95"/>
    </location>
</feature>
<dbReference type="CDD" id="cd13960">
    <property type="entry name" value="PT_UbiA_HPT1"/>
    <property type="match status" value="1"/>
</dbReference>
<feature type="transmembrane region" description="Helical" evidence="12">
    <location>
        <begin position="374"/>
        <end position="393"/>
    </location>
</feature>
<evidence type="ECO:0000256" key="1">
    <source>
        <dbReference type="ARBA" id="ARBA00004141"/>
    </source>
</evidence>
<feature type="region of interest" description="Disordered" evidence="11">
    <location>
        <begin position="86"/>
        <end position="116"/>
    </location>
</feature>
<sequence>MVASSVVFRPPVVAAGAANRGAGRRRGASATAAAAWPVGRRGCYVGGRTLAAAVGTKGISLGVVGRRRHGGTGRGEVAASTAAAASSAGGLSSDGSDNEASASEVSRRRAKEVEDEVEADAASVDASYKADNIFAAIWKFVRPHTIRGTILGTTAIVTRCLLANPELFTLALVPRALLGLVALLCGNGYIVGINQIYDVDIDKVNKPFLPIAAGELSIPLAWAACGVFAALGAGIVFTNFGSLITKLYCLGLFLGTIYSVPPLRLKRSAVAAFLIIATVRGLLLNFGVHHATTAAIGLPFVWSPPILFITAFVTVFAVVISITKDLADIEGDKKFNIETFATRLGVKGVSYLGSGLLLANYAFAAGVAMYKAAWFNQPLMVGAHCLFAVFLVVKTRALETEGFTKAAVQRYYQNIWYLFYSEYLLLPFI</sequence>
<evidence type="ECO:0000313" key="13">
    <source>
        <dbReference type="EMBL" id="CAD8723083.1"/>
    </source>
</evidence>
<reference evidence="13" key="1">
    <citation type="submission" date="2021-01" db="EMBL/GenBank/DDBJ databases">
        <authorList>
            <person name="Corre E."/>
            <person name="Pelletier E."/>
            <person name="Niang G."/>
            <person name="Scheremetjew M."/>
            <person name="Finn R."/>
            <person name="Kale V."/>
            <person name="Holt S."/>
            <person name="Cochrane G."/>
            <person name="Meng A."/>
            <person name="Brown T."/>
            <person name="Cohen L."/>
        </authorList>
    </citation>
    <scope>NUCLEOTIDE SEQUENCE</scope>
    <source>
        <strain evidence="13">SL-175</strain>
    </source>
</reference>
<dbReference type="PANTHER" id="PTHR43009:SF10">
    <property type="entry name" value="HOMOGENTISATE SOLANESYLTRANSFERASE, CHLOROPLASTIC"/>
    <property type="match status" value="1"/>
</dbReference>
<dbReference type="Pfam" id="PF01040">
    <property type="entry name" value="UbiA"/>
    <property type="match status" value="1"/>
</dbReference>
<keyword evidence="6" id="KW-0808">Transferase</keyword>
<dbReference type="InterPro" id="IPR044878">
    <property type="entry name" value="UbiA_sf"/>
</dbReference>
<name>A0A7S0T2F5_9CHLO</name>
<organism evidence="13">
    <name type="scientific">Mantoniella antarctica</name>
    <dbReference type="NCBI Taxonomy" id="81844"/>
    <lineage>
        <taxon>Eukaryota</taxon>
        <taxon>Viridiplantae</taxon>
        <taxon>Chlorophyta</taxon>
        <taxon>Mamiellophyceae</taxon>
        <taxon>Mamiellales</taxon>
        <taxon>Mamiellaceae</taxon>
        <taxon>Mantoniella</taxon>
    </lineage>
</organism>
<evidence type="ECO:0000256" key="11">
    <source>
        <dbReference type="SAM" id="MobiDB-lite"/>
    </source>
</evidence>
<keyword evidence="7 12" id="KW-0812">Transmembrane</keyword>
<dbReference type="GO" id="GO:0009507">
    <property type="term" value="C:chloroplast"/>
    <property type="evidence" value="ECO:0007669"/>
    <property type="project" value="UniProtKB-SubCell"/>
</dbReference>
<keyword evidence="9 12" id="KW-1133">Transmembrane helix</keyword>
<feature type="transmembrane region" description="Helical" evidence="12">
    <location>
        <begin position="268"/>
        <end position="286"/>
    </location>
</feature>
<feature type="transmembrane region" description="Helical" evidence="12">
    <location>
        <begin position="218"/>
        <end position="237"/>
    </location>
</feature>
<comment type="subcellular location">
    <subcellularLocation>
        <location evidence="1">Membrane</location>
        <topology evidence="1">Multi-pass membrane protein</topology>
    </subcellularLocation>
    <subcellularLocation>
        <location evidence="2">Plastid</location>
        <location evidence="2">Chloroplast</location>
    </subcellularLocation>
</comment>
<evidence type="ECO:0000256" key="2">
    <source>
        <dbReference type="ARBA" id="ARBA00004229"/>
    </source>
</evidence>
<feature type="transmembrane region" description="Helical" evidence="12">
    <location>
        <begin position="243"/>
        <end position="261"/>
    </location>
</feature>
<evidence type="ECO:0000256" key="9">
    <source>
        <dbReference type="ARBA" id="ARBA00022989"/>
    </source>
</evidence>
<dbReference type="GO" id="GO:0016020">
    <property type="term" value="C:membrane"/>
    <property type="evidence" value="ECO:0007669"/>
    <property type="project" value="UniProtKB-SubCell"/>
</dbReference>
<proteinExistence type="inferred from homology"/>
<keyword evidence="8" id="KW-0809">Transit peptide</keyword>